<evidence type="ECO:0000259" key="2">
    <source>
        <dbReference type="PROSITE" id="PS50943"/>
    </source>
</evidence>
<feature type="domain" description="HTH cro/C1-type" evidence="2">
    <location>
        <begin position="146"/>
        <end position="176"/>
    </location>
</feature>
<dbReference type="RefSeq" id="WP_343980350.1">
    <property type="nucleotide sequence ID" value="NZ_BAAAJG010000012.1"/>
</dbReference>
<dbReference type="PROSITE" id="PS50943">
    <property type="entry name" value="HTH_CROC1"/>
    <property type="match status" value="1"/>
</dbReference>
<dbReference type="InterPro" id="IPR010982">
    <property type="entry name" value="Lambda_DNA-bd_dom_sf"/>
</dbReference>
<evidence type="ECO:0000256" key="1">
    <source>
        <dbReference type="SAM" id="MobiDB-lite"/>
    </source>
</evidence>
<evidence type="ECO:0000313" key="3">
    <source>
        <dbReference type="EMBL" id="MFD1531998.1"/>
    </source>
</evidence>
<dbReference type="Gene3D" id="1.25.40.10">
    <property type="entry name" value="Tetratricopeptide repeat domain"/>
    <property type="match status" value="1"/>
</dbReference>
<dbReference type="SUPFAM" id="SSF47413">
    <property type="entry name" value="lambda repressor-like DNA-binding domains"/>
    <property type="match status" value="1"/>
</dbReference>
<gene>
    <name evidence="3" type="ORF">ACFSCY_21435</name>
</gene>
<feature type="compositionally biased region" description="Basic residues" evidence="1">
    <location>
        <begin position="39"/>
        <end position="50"/>
    </location>
</feature>
<dbReference type="EMBL" id="JBHUCP010000017">
    <property type="protein sequence ID" value="MFD1531998.1"/>
    <property type="molecule type" value="Genomic_DNA"/>
</dbReference>
<proteinExistence type="predicted"/>
<dbReference type="Gene3D" id="1.10.260.40">
    <property type="entry name" value="lambda repressor-like DNA-binding domains"/>
    <property type="match status" value="1"/>
</dbReference>
<sequence>MASQRPLPPADLHRNKPNRNINRGHGVLAAPHQRTPRSALRRIGRIRAPRNRPTQGRSGAHPAPSGVTRPTPEDAGSARRSSAVLRGGSWHAINRRAAGLLPERSNVERTWHFQRTEPGKLEGLSRTGEAQRIMTTVRRWTGHETRALRMAPRLSVRAFAEHLGVAVRTVSKWESGTVGALPRPDTQAVLDTALSRADRAAQERFALLCRSGRHNNGDNTPDSAGPARSGARLPPGAADHIPELLVHLREQWHALVRTDNLLGPRFALAGVLDQLAIIQELLPMTTRTHRAELVTLAGTYAESAAWLYEDAGQMPSAALWVGRAMEWAHEASDDRLLAWALFRRSQHAAADRDGQRTLNLARAAGRNATALSGPMRAAIVQQEAHGHALEGEELMTHRALDDAHRWAADDAAGDARGGHGSFCTAEYLELQRASCWSALGRPERSIQLFEAVIPTLPAVYRRDRGVAHGRLAYAYMCAGQVEGAAESGRDALAIARSSGSMRTEQAVAKLGRQLVRHRRLAPVALLLDELGAAA</sequence>
<dbReference type="InterPro" id="IPR001387">
    <property type="entry name" value="Cro/C1-type_HTH"/>
</dbReference>
<keyword evidence="4" id="KW-1185">Reference proteome</keyword>
<name>A0ABW4FNP6_9PSEU</name>
<dbReference type="InterPro" id="IPR011990">
    <property type="entry name" value="TPR-like_helical_dom_sf"/>
</dbReference>
<feature type="region of interest" description="Disordered" evidence="1">
    <location>
        <begin position="1"/>
        <end position="85"/>
    </location>
</feature>
<dbReference type="Proteomes" id="UP001597145">
    <property type="component" value="Unassembled WGS sequence"/>
</dbReference>
<feature type="region of interest" description="Disordered" evidence="1">
    <location>
        <begin position="209"/>
        <end position="234"/>
    </location>
</feature>
<organism evidence="3 4">
    <name type="scientific">Pseudonocardia aurantiaca</name>
    <dbReference type="NCBI Taxonomy" id="75290"/>
    <lineage>
        <taxon>Bacteria</taxon>
        <taxon>Bacillati</taxon>
        <taxon>Actinomycetota</taxon>
        <taxon>Actinomycetes</taxon>
        <taxon>Pseudonocardiales</taxon>
        <taxon>Pseudonocardiaceae</taxon>
        <taxon>Pseudonocardia</taxon>
    </lineage>
</organism>
<accession>A0ABW4FNP6</accession>
<evidence type="ECO:0000313" key="4">
    <source>
        <dbReference type="Proteomes" id="UP001597145"/>
    </source>
</evidence>
<dbReference type="CDD" id="cd00093">
    <property type="entry name" value="HTH_XRE"/>
    <property type="match status" value="1"/>
</dbReference>
<protein>
    <submittedName>
        <fullName evidence="3">Helix-turn-helix domain-containing protein</fullName>
    </submittedName>
</protein>
<reference evidence="4" key="1">
    <citation type="journal article" date="2019" name="Int. J. Syst. Evol. Microbiol.">
        <title>The Global Catalogue of Microorganisms (GCM) 10K type strain sequencing project: providing services to taxonomists for standard genome sequencing and annotation.</title>
        <authorList>
            <consortium name="The Broad Institute Genomics Platform"/>
            <consortium name="The Broad Institute Genome Sequencing Center for Infectious Disease"/>
            <person name="Wu L."/>
            <person name="Ma J."/>
        </authorList>
    </citation>
    <scope>NUCLEOTIDE SEQUENCE [LARGE SCALE GENOMIC DNA]</scope>
    <source>
        <strain evidence="4">JCM 12165</strain>
    </source>
</reference>
<comment type="caution">
    <text evidence="3">The sequence shown here is derived from an EMBL/GenBank/DDBJ whole genome shotgun (WGS) entry which is preliminary data.</text>
</comment>
<dbReference type="SUPFAM" id="SSF48452">
    <property type="entry name" value="TPR-like"/>
    <property type="match status" value="1"/>
</dbReference>